<evidence type="ECO:0000313" key="2">
    <source>
        <dbReference type="Proteomes" id="UP001055879"/>
    </source>
</evidence>
<organism evidence="1 2">
    <name type="scientific">Arctium lappa</name>
    <name type="common">Greater burdock</name>
    <name type="synonym">Lappa major</name>
    <dbReference type="NCBI Taxonomy" id="4217"/>
    <lineage>
        <taxon>Eukaryota</taxon>
        <taxon>Viridiplantae</taxon>
        <taxon>Streptophyta</taxon>
        <taxon>Embryophyta</taxon>
        <taxon>Tracheophyta</taxon>
        <taxon>Spermatophyta</taxon>
        <taxon>Magnoliopsida</taxon>
        <taxon>eudicotyledons</taxon>
        <taxon>Gunneridae</taxon>
        <taxon>Pentapetalae</taxon>
        <taxon>asterids</taxon>
        <taxon>campanulids</taxon>
        <taxon>Asterales</taxon>
        <taxon>Asteraceae</taxon>
        <taxon>Carduoideae</taxon>
        <taxon>Cardueae</taxon>
        <taxon>Arctiinae</taxon>
        <taxon>Arctium</taxon>
    </lineage>
</organism>
<name>A0ACB9DLI6_ARCLA</name>
<dbReference type="Proteomes" id="UP001055879">
    <property type="component" value="Linkage Group LG03"/>
</dbReference>
<accession>A0ACB9DLI6</accession>
<comment type="caution">
    <text evidence="1">The sequence shown here is derived from an EMBL/GenBank/DDBJ whole genome shotgun (WGS) entry which is preliminary data.</text>
</comment>
<proteinExistence type="predicted"/>
<keyword evidence="2" id="KW-1185">Reference proteome</keyword>
<protein>
    <submittedName>
        <fullName evidence="1">Uncharacterized protein</fullName>
    </submittedName>
</protein>
<reference evidence="2" key="1">
    <citation type="journal article" date="2022" name="Mol. Ecol. Resour.">
        <title>The genomes of chicory, endive, great burdock and yacon provide insights into Asteraceae palaeo-polyploidization history and plant inulin production.</title>
        <authorList>
            <person name="Fan W."/>
            <person name="Wang S."/>
            <person name="Wang H."/>
            <person name="Wang A."/>
            <person name="Jiang F."/>
            <person name="Liu H."/>
            <person name="Zhao H."/>
            <person name="Xu D."/>
            <person name="Zhang Y."/>
        </authorList>
    </citation>
    <scope>NUCLEOTIDE SEQUENCE [LARGE SCALE GENOMIC DNA]</scope>
    <source>
        <strain evidence="2">cv. Niubang</strain>
    </source>
</reference>
<dbReference type="EMBL" id="CM042049">
    <property type="protein sequence ID" value="KAI3747350.1"/>
    <property type="molecule type" value="Genomic_DNA"/>
</dbReference>
<gene>
    <name evidence="1" type="ORF">L6452_09804</name>
</gene>
<sequence>MEGSRSFRQEGQVETKIRRTISYTEACWRGILQFGAADGIARSSPCFPRIQSEKCLAESDVVIPLEDIQIDERISFVEEPVVILDRKVKKLRSKEISLVKVQWQFHKGQEATWEPESVMRNQYPGLFDEGIPGTTFF</sequence>
<evidence type="ECO:0000313" key="1">
    <source>
        <dbReference type="EMBL" id="KAI3747350.1"/>
    </source>
</evidence>
<reference evidence="1 2" key="2">
    <citation type="journal article" date="2022" name="Mol. Ecol. Resour.">
        <title>The genomes of chicory, endive, great burdock and yacon provide insights into Asteraceae paleo-polyploidization history and plant inulin production.</title>
        <authorList>
            <person name="Fan W."/>
            <person name="Wang S."/>
            <person name="Wang H."/>
            <person name="Wang A."/>
            <person name="Jiang F."/>
            <person name="Liu H."/>
            <person name="Zhao H."/>
            <person name="Xu D."/>
            <person name="Zhang Y."/>
        </authorList>
    </citation>
    <scope>NUCLEOTIDE SEQUENCE [LARGE SCALE GENOMIC DNA]</scope>
    <source>
        <strain evidence="2">cv. Niubang</strain>
    </source>
</reference>